<dbReference type="InterPro" id="IPR050465">
    <property type="entry name" value="UPF0194_transport"/>
</dbReference>
<organism evidence="4 5">
    <name type="scientific">Desulfomonile tiedjei (strain ATCC 49306 / DSM 6799 / DCB-1)</name>
    <dbReference type="NCBI Taxonomy" id="706587"/>
    <lineage>
        <taxon>Bacteria</taxon>
        <taxon>Pseudomonadati</taxon>
        <taxon>Thermodesulfobacteriota</taxon>
        <taxon>Desulfomonilia</taxon>
        <taxon>Desulfomonilales</taxon>
        <taxon>Desulfomonilaceae</taxon>
        <taxon>Desulfomonile</taxon>
    </lineage>
</organism>
<evidence type="ECO:0008006" key="6">
    <source>
        <dbReference type="Google" id="ProtNLM"/>
    </source>
</evidence>
<evidence type="ECO:0000256" key="2">
    <source>
        <dbReference type="ARBA" id="ARBA00023054"/>
    </source>
</evidence>
<keyword evidence="5" id="KW-1185">Reference proteome</keyword>
<dbReference type="Gene3D" id="2.40.30.170">
    <property type="match status" value="1"/>
</dbReference>
<name>I4C124_DESTA</name>
<sequence length="365" mass="40666">MPESNTERSGRRTKATGVLLAIAVAVGSLALVALTHEPKRADSSPAPAKAAIVPQLADAKSEAEIIFRGKSFPSVRRNGLLHYRSIVLDVNSNVGDPVTENQILGSYKLEKDAVNHIQRILYPEAILNLKKSIAESKLNLQKVREIYLPLKKAELERVEKELSDAKEMLQKGMGSSNAVQFKEQQVNSAKGGVQEQEDAIKNLELTLTRLNEDLRFQEGRQKRDIEYLEWQNQRSYADKSIPVDVGYIRALIPGRVLWIHPDFEKNAELPAGAHVVTVAPTDSMVVRCRVHELDLVKLRAGDKGTVTFDAIPEKKYACRISRLSWVSRNPALEVPADYDIECVLENPDDSLKDGLTCNVKVTVKQ</sequence>
<accession>I4C124</accession>
<evidence type="ECO:0000313" key="5">
    <source>
        <dbReference type="Proteomes" id="UP000006055"/>
    </source>
</evidence>
<keyword evidence="2 3" id="KW-0175">Coiled coil</keyword>
<comment type="subcellular location">
    <subcellularLocation>
        <location evidence="1">Cell envelope</location>
    </subcellularLocation>
</comment>
<feature type="coiled-coil region" evidence="3">
    <location>
        <begin position="193"/>
        <end position="220"/>
    </location>
</feature>
<gene>
    <name evidence="4" type="ordered locus">Desti_0532</name>
</gene>
<evidence type="ECO:0000313" key="4">
    <source>
        <dbReference type="EMBL" id="AFM23265.1"/>
    </source>
</evidence>
<dbReference type="eggNOG" id="COG0845">
    <property type="taxonomic scope" value="Bacteria"/>
</dbReference>
<dbReference type="PANTHER" id="PTHR32347">
    <property type="entry name" value="EFFLUX SYSTEM COMPONENT YKNX-RELATED"/>
    <property type="match status" value="1"/>
</dbReference>
<dbReference type="PANTHER" id="PTHR32347:SF14">
    <property type="entry name" value="EFFLUX SYSTEM COMPONENT YKNX-RELATED"/>
    <property type="match status" value="1"/>
</dbReference>
<dbReference type="Proteomes" id="UP000006055">
    <property type="component" value="Chromosome"/>
</dbReference>
<dbReference type="HOGENOM" id="CLU_075031_0_0_7"/>
<dbReference type="OrthoDB" id="5448083at2"/>
<dbReference type="GO" id="GO:0030313">
    <property type="term" value="C:cell envelope"/>
    <property type="evidence" value="ECO:0007669"/>
    <property type="project" value="UniProtKB-SubCell"/>
</dbReference>
<dbReference type="AlphaFoldDB" id="I4C124"/>
<proteinExistence type="predicted"/>
<dbReference type="STRING" id="706587.Desti_0532"/>
<evidence type="ECO:0000256" key="3">
    <source>
        <dbReference type="SAM" id="Coils"/>
    </source>
</evidence>
<dbReference type="RefSeq" id="WP_014808424.1">
    <property type="nucleotide sequence ID" value="NC_018025.1"/>
</dbReference>
<dbReference type="KEGG" id="dti:Desti_0532"/>
<protein>
    <recommendedName>
        <fullName evidence="6">Multidrug resistance efflux pump</fullName>
    </recommendedName>
</protein>
<evidence type="ECO:0000256" key="1">
    <source>
        <dbReference type="ARBA" id="ARBA00004196"/>
    </source>
</evidence>
<reference evidence="5" key="1">
    <citation type="submission" date="2012-06" db="EMBL/GenBank/DDBJ databases">
        <title>Complete sequence of chromosome of Desulfomonile tiedjei DSM 6799.</title>
        <authorList>
            <person name="Lucas S."/>
            <person name="Copeland A."/>
            <person name="Lapidus A."/>
            <person name="Glavina del Rio T."/>
            <person name="Dalin E."/>
            <person name="Tice H."/>
            <person name="Bruce D."/>
            <person name="Goodwin L."/>
            <person name="Pitluck S."/>
            <person name="Peters L."/>
            <person name="Ovchinnikova G."/>
            <person name="Zeytun A."/>
            <person name="Lu M."/>
            <person name="Kyrpides N."/>
            <person name="Mavromatis K."/>
            <person name="Ivanova N."/>
            <person name="Brettin T."/>
            <person name="Detter J.C."/>
            <person name="Han C."/>
            <person name="Larimer F."/>
            <person name="Land M."/>
            <person name="Hauser L."/>
            <person name="Markowitz V."/>
            <person name="Cheng J.-F."/>
            <person name="Hugenholtz P."/>
            <person name="Woyke T."/>
            <person name="Wu D."/>
            <person name="Spring S."/>
            <person name="Schroeder M."/>
            <person name="Brambilla E."/>
            <person name="Klenk H.-P."/>
            <person name="Eisen J.A."/>
        </authorList>
    </citation>
    <scope>NUCLEOTIDE SEQUENCE [LARGE SCALE GENOMIC DNA]</scope>
    <source>
        <strain evidence="5">ATCC 49306 / DSM 6799 / DCB-1</strain>
    </source>
</reference>
<dbReference type="EMBL" id="CP003360">
    <property type="protein sequence ID" value="AFM23265.1"/>
    <property type="molecule type" value="Genomic_DNA"/>
</dbReference>